<keyword evidence="12" id="KW-1185">Reference proteome</keyword>
<dbReference type="GO" id="GO:0001216">
    <property type="term" value="F:DNA-binding transcription activator activity"/>
    <property type="evidence" value="ECO:0007669"/>
    <property type="project" value="InterPro"/>
</dbReference>
<dbReference type="Gene3D" id="1.10.10.60">
    <property type="entry name" value="Homeodomain-like"/>
    <property type="match status" value="1"/>
</dbReference>
<dbReference type="GO" id="GO:0003677">
    <property type="term" value="F:DNA binding"/>
    <property type="evidence" value="ECO:0007669"/>
    <property type="project" value="UniProtKB-KW"/>
</dbReference>
<dbReference type="PRINTS" id="PR00045">
    <property type="entry name" value="SIGMA54FCT"/>
</dbReference>
<evidence type="ECO:0000256" key="5">
    <source>
        <dbReference type="ARBA" id="ARBA00023015"/>
    </source>
</evidence>
<keyword evidence="7" id="KW-0238">DNA-binding</keyword>
<dbReference type="RefSeq" id="WP_250859453.1">
    <property type="nucleotide sequence ID" value="NZ_JAGSOJ010000002.1"/>
</dbReference>
<dbReference type="AlphaFoldDB" id="A0A9J6P112"/>
<dbReference type="PANTHER" id="PTHR32248:SF4">
    <property type="entry name" value="RNA POLYMERASE SIGMA-54 FACTOR"/>
    <property type="match status" value="1"/>
</dbReference>
<dbReference type="NCBIfam" id="TIGR02395">
    <property type="entry name" value="rpoN_sigma"/>
    <property type="match status" value="1"/>
</dbReference>
<dbReference type="PROSITE" id="PS00717">
    <property type="entry name" value="SIGMA54_1"/>
    <property type="match status" value="1"/>
</dbReference>
<keyword evidence="2" id="KW-0240">DNA-directed RNA polymerase</keyword>
<dbReference type="InterPro" id="IPR038709">
    <property type="entry name" value="RpoN_core-bd_sf"/>
</dbReference>
<dbReference type="InterPro" id="IPR007046">
    <property type="entry name" value="RNA_pol_sigma_54_core-bd"/>
</dbReference>
<dbReference type="PROSITE" id="PS00718">
    <property type="entry name" value="SIGMA54_2"/>
    <property type="match status" value="1"/>
</dbReference>
<dbReference type="Pfam" id="PF04963">
    <property type="entry name" value="Sigma54_CBD"/>
    <property type="match status" value="1"/>
</dbReference>
<dbReference type="PROSITE" id="PS50044">
    <property type="entry name" value="SIGMA54_3"/>
    <property type="match status" value="1"/>
</dbReference>
<sequence>MDLNVNLNISQEQKLVLTQQMKLSIDILQFSSLELTEFIEEKLEENPLLEKENRDSEELVEFVKELGKYEKNKYERIDYNNDYVSPLNFISKEESLYEFLLTQLKNINLSKEHNEILEYLINNIDEKGYLNVEVENVLKSFEIKENEYELCVKTLQSMEPTGIGARNLKECLNIQLKDKDYTNEVLFEIIDKHLDLIASNKYKELSQIYGIKIKEAQDLGDIIKKLEPKPARGFYTGEKIVYITPDVFIKNINGELIILLNERNAPNLQINNLYMNIINNENAKSEEKKYVKEKISEALNIIKGIDQRKSTLYQVSEKIVEKQKEYFLKGDMYLKPMILKEIALDLNLHESTISRAVKNKYLEGPKGVIAIKELFSASLKSNYDKEESSAKSIKSIIKNIINGENKKKPYSDNIISQMLFEQGVKISRRTVAKYREEMGILSTSKRKRF</sequence>
<dbReference type="GO" id="GO:0006352">
    <property type="term" value="P:DNA-templated transcription initiation"/>
    <property type="evidence" value="ECO:0007669"/>
    <property type="project" value="InterPro"/>
</dbReference>
<evidence type="ECO:0000256" key="6">
    <source>
        <dbReference type="ARBA" id="ARBA00023082"/>
    </source>
</evidence>
<name>A0A9J6P112_9CLOT</name>
<keyword evidence="5" id="KW-0805">Transcription regulation</keyword>
<evidence type="ECO:0000256" key="3">
    <source>
        <dbReference type="ARBA" id="ARBA00022679"/>
    </source>
</evidence>
<dbReference type="InterPro" id="IPR007634">
    <property type="entry name" value="RNA_pol_sigma_54_DNA-bd"/>
</dbReference>
<dbReference type="GO" id="GO:0016987">
    <property type="term" value="F:sigma factor activity"/>
    <property type="evidence" value="ECO:0007669"/>
    <property type="project" value="UniProtKB-KW"/>
</dbReference>
<keyword evidence="8" id="KW-0804">Transcription</keyword>
<evidence type="ECO:0000256" key="7">
    <source>
        <dbReference type="ARBA" id="ARBA00023125"/>
    </source>
</evidence>
<accession>A0A9J6P112</accession>
<feature type="domain" description="RNA polymerase sigma factor 54 DNA-binding" evidence="9">
    <location>
        <begin position="289"/>
        <end position="448"/>
    </location>
</feature>
<protein>
    <submittedName>
        <fullName evidence="11">RNA polymerase factor sigma-54</fullName>
    </submittedName>
</protein>
<evidence type="ECO:0000313" key="12">
    <source>
        <dbReference type="Proteomes" id="UP001056429"/>
    </source>
</evidence>
<keyword evidence="6" id="KW-0731">Sigma factor</keyword>
<evidence type="ECO:0000256" key="8">
    <source>
        <dbReference type="ARBA" id="ARBA00023163"/>
    </source>
</evidence>
<evidence type="ECO:0000256" key="4">
    <source>
        <dbReference type="ARBA" id="ARBA00022695"/>
    </source>
</evidence>
<dbReference type="PANTHER" id="PTHR32248">
    <property type="entry name" value="RNA POLYMERASE SIGMA-54 FACTOR"/>
    <property type="match status" value="1"/>
</dbReference>
<dbReference type="Gene3D" id="1.10.10.1330">
    <property type="entry name" value="RNA polymerase sigma-54 factor, core-binding domain"/>
    <property type="match status" value="1"/>
</dbReference>
<reference evidence="11" key="1">
    <citation type="journal article" date="2021" name="mSystems">
        <title>Bacteria and Archaea Synergistically Convert Glycine Betaine to Biogenic Methane in the Formosa Cold Seep of the South China Sea.</title>
        <authorList>
            <person name="Li L."/>
            <person name="Zhang W."/>
            <person name="Zhang S."/>
            <person name="Song L."/>
            <person name="Sun Q."/>
            <person name="Zhang H."/>
            <person name="Xiang H."/>
            <person name="Dong X."/>
        </authorList>
    </citation>
    <scope>NUCLEOTIDE SEQUENCE</scope>
    <source>
        <strain evidence="11">ZWT</strain>
    </source>
</reference>
<reference evidence="11" key="2">
    <citation type="submission" date="2021-04" db="EMBL/GenBank/DDBJ databases">
        <authorList>
            <person name="Dong X."/>
        </authorList>
    </citation>
    <scope>NUCLEOTIDE SEQUENCE</scope>
    <source>
        <strain evidence="11">ZWT</strain>
    </source>
</reference>
<evidence type="ECO:0000259" key="10">
    <source>
        <dbReference type="Pfam" id="PF04963"/>
    </source>
</evidence>
<dbReference type="GO" id="GO:0016779">
    <property type="term" value="F:nucleotidyltransferase activity"/>
    <property type="evidence" value="ECO:0007669"/>
    <property type="project" value="UniProtKB-KW"/>
</dbReference>
<evidence type="ECO:0000313" key="11">
    <source>
        <dbReference type="EMBL" id="MCM1990418.1"/>
    </source>
</evidence>
<comment type="caution">
    <text evidence="11">The sequence shown here is derived from an EMBL/GenBank/DDBJ whole genome shotgun (WGS) entry which is preliminary data.</text>
</comment>
<feature type="domain" description="RNA polymerase sigma factor 54 core-binding" evidence="10">
    <location>
        <begin position="88"/>
        <end position="274"/>
    </location>
</feature>
<dbReference type="PIRSF" id="PIRSF000774">
    <property type="entry name" value="RpoN"/>
    <property type="match status" value="1"/>
</dbReference>
<gene>
    <name evidence="11" type="primary">rpoN</name>
    <name evidence="11" type="ORF">KDK92_11785</name>
</gene>
<comment type="similarity">
    <text evidence="1">Belongs to the sigma-54 factor family.</text>
</comment>
<dbReference type="Pfam" id="PF04552">
    <property type="entry name" value="Sigma54_DBD"/>
    <property type="match status" value="1"/>
</dbReference>
<dbReference type="InterPro" id="IPR000394">
    <property type="entry name" value="RNA_pol_sigma_54"/>
</dbReference>
<dbReference type="Proteomes" id="UP001056429">
    <property type="component" value="Unassembled WGS sequence"/>
</dbReference>
<dbReference type="EMBL" id="JAGSOJ010000002">
    <property type="protein sequence ID" value="MCM1990418.1"/>
    <property type="molecule type" value="Genomic_DNA"/>
</dbReference>
<evidence type="ECO:0000259" key="9">
    <source>
        <dbReference type="Pfam" id="PF04552"/>
    </source>
</evidence>
<organism evidence="11 12">
    <name type="scientific">Oceanirhabdus seepicola</name>
    <dbReference type="NCBI Taxonomy" id="2828781"/>
    <lineage>
        <taxon>Bacteria</taxon>
        <taxon>Bacillati</taxon>
        <taxon>Bacillota</taxon>
        <taxon>Clostridia</taxon>
        <taxon>Eubacteriales</taxon>
        <taxon>Clostridiaceae</taxon>
        <taxon>Oceanirhabdus</taxon>
    </lineage>
</organism>
<evidence type="ECO:0000256" key="1">
    <source>
        <dbReference type="ARBA" id="ARBA00008798"/>
    </source>
</evidence>
<proteinExistence type="inferred from homology"/>
<dbReference type="GO" id="GO:0000428">
    <property type="term" value="C:DNA-directed RNA polymerase complex"/>
    <property type="evidence" value="ECO:0007669"/>
    <property type="project" value="UniProtKB-KW"/>
</dbReference>
<keyword evidence="4" id="KW-0548">Nucleotidyltransferase</keyword>
<dbReference type="Pfam" id="PF00309">
    <property type="entry name" value="Sigma54_AID"/>
    <property type="match status" value="1"/>
</dbReference>
<keyword evidence="3" id="KW-0808">Transferase</keyword>
<evidence type="ECO:0000256" key="2">
    <source>
        <dbReference type="ARBA" id="ARBA00022478"/>
    </source>
</evidence>